<name>A0A1J1I977_9DIPT</name>
<gene>
    <name evidence="1" type="ORF">CLUMA_CG010220</name>
</gene>
<accession>A0A1J1I977</accession>
<sequence length="98" mass="11394">MNSNKVSFSVPRFNFHFHPTKQFFETYLANEAGLLLKLIIAHNSVRNLLETLSHCQHIARVEWKMNENPPHEVSGVSIFSLMNKCQINQQLNPFSRVQ</sequence>
<keyword evidence="2" id="KW-1185">Reference proteome</keyword>
<dbReference type="AlphaFoldDB" id="A0A1J1I977"/>
<protein>
    <submittedName>
        <fullName evidence="1">CLUMA_CG010220, isoform A</fullName>
    </submittedName>
</protein>
<organism evidence="1 2">
    <name type="scientific">Clunio marinus</name>
    <dbReference type="NCBI Taxonomy" id="568069"/>
    <lineage>
        <taxon>Eukaryota</taxon>
        <taxon>Metazoa</taxon>
        <taxon>Ecdysozoa</taxon>
        <taxon>Arthropoda</taxon>
        <taxon>Hexapoda</taxon>
        <taxon>Insecta</taxon>
        <taxon>Pterygota</taxon>
        <taxon>Neoptera</taxon>
        <taxon>Endopterygota</taxon>
        <taxon>Diptera</taxon>
        <taxon>Nematocera</taxon>
        <taxon>Chironomoidea</taxon>
        <taxon>Chironomidae</taxon>
        <taxon>Clunio</taxon>
    </lineage>
</organism>
<evidence type="ECO:0000313" key="2">
    <source>
        <dbReference type="Proteomes" id="UP000183832"/>
    </source>
</evidence>
<dbReference type="EMBL" id="CVRI01000044">
    <property type="protein sequence ID" value="CRK96831.1"/>
    <property type="molecule type" value="Genomic_DNA"/>
</dbReference>
<proteinExistence type="predicted"/>
<evidence type="ECO:0000313" key="1">
    <source>
        <dbReference type="EMBL" id="CRK96831.1"/>
    </source>
</evidence>
<dbReference type="Proteomes" id="UP000183832">
    <property type="component" value="Unassembled WGS sequence"/>
</dbReference>
<reference evidence="1 2" key="1">
    <citation type="submission" date="2015-04" db="EMBL/GenBank/DDBJ databases">
        <authorList>
            <person name="Syromyatnikov M.Y."/>
            <person name="Popov V.N."/>
        </authorList>
    </citation>
    <scope>NUCLEOTIDE SEQUENCE [LARGE SCALE GENOMIC DNA]</scope>
</reference>